<dbReference type="Gene3D" id="3.10.180.10">
    <property type="entry name" value="2,3-Dihydroxybiphenyl 1,2-Dioxygenase, domain 1"/>
    <property type="match status" value="1"/>
</dbReference>
<evidence type="ECO:0000259" key="1">
    <source>
        <dbReference type="Pfam" id="PF13468"/>
    </source>
</evidence>
<accession>A0A285HQD5</accession>
<dbReference type="InterPro" id="IPR025870">
    <property type="entry name" value="Glyoxalase-like_dom"/>
</dbReference>
<dbReference type="AlphaFoldDB" id="A0A285HQD5"/>
<protein>
    <submittedName>
        <fullName evidence="3">Glyoxalase-like domain-containing protein</fullName>
    </submittedName>
    <submittedName>
        <fullName evidence="2">VOC family protein</fullName>
    </submittedName>
</protein>
<organism evidence="3 4">
    <name type="scientific">Pseudooceanicola antarcticus</name>
    <dbReference type="NCBI Taxonomy" id="1247613"/>
    <lineage>
        <taxon>Bacteria</taxon>
        <taxon>Pseudomonadati</taxon>
        <taxon>Pseudomonadota</taxon>
        <taxon>Alphaproteobacteria</taxon>
        <taxon>Rhodobacterales</taxon>
        <taxon>Paracoccaceae</taxon>
        <taxon>Pseudooceanicola</taxon>
    </lineage>
</organism>
<evidence type="ECO:0000313" key="2">
    <source>
        <dbReference type="EMBL" id="PJE27794.1"/>
    </source>
</evidence>
<dbReference type="InterPro" id="IPR029068">
    <property type="entry name" value="Glyas_Bleomycin-R_OHBP_Dase"/>
</dbReference>
<dbReference type="Proteomes" id="UP000231655">
    <property type="component" value="Unassembled WGS sequence"/>
</dbReference>
<gene>
    <name evidence="2" type="ORF">CVM39_14570</name>
    <name evidence="3" type="ORF">SAMN06297129_0242</name>
</gene>
<sequence length="206" mass="22209">MTDSAKLDHIVVAAADLDAGVAWVEQRLGQALPAAGGKHPLMGTHNRLMRLGQASFLEVIAPDPDAPRPAHPRWFGLDNPPATPRLAHWLVRWPGLPALPAVNGPAIRQRRGDLSWLITVPEDGALPHGGVFPSFLDWEMDEAAIPPRAMPSKGFELTALRLRHPDAPQLARDLAPILQDPRVSWHAAEEVALSATLTGPEGAITL</sequence>
<feature type="domain" description="Glyoxalase-like" evidence="1">
    <location>
        <begin position="7"/>
        <end position="176"/>
    </location>
</feature>
<dbReference type="Pfam" id="PF13468">
    <property type="entry name" value="Glyoxalase_3"/>
    <property type="match status" value="1"/>
</dbReference>
<evidence type="ECO:0000313" key="3">
    <source>
        <dbReference type="EMBL" id="SNY36996.1"/>
    </source>
</evidence>
<dbReference type="RefSeq" id="WP_097144046.1">
    <property type="nucleotide sequence ID" value="NZ_OBEA01000001.1"/>
</dbReference>
<dbReference type="EMBL" id="PGTD01000017">
    <property type="protein sequence ID" value="PJE27794.1"/>
    <property type="molecule type" value="Genomic_DNA"/>
</dbReference>
<evidence type="ECO:0000313" key="5">
    <source>
        <dbReference type="Proteomes" id="UP000231702"/>
    </source>
</evidence>
<dbReference type="EMBL" id="OBEA01000001">
    <property type="protein sequence ID" value="SNY36996.1"/>
    <property type="molecule type" value="Genomic_DNA"/>
</dbReference>
<name>A0A285HQD5_9RHOB</name>
<proteinExistence type="predicted"/>
<dbReference type="Proteomes" id="UP000231702">
    <property type="component" value="Unassembled WGS sequence"/>
</dbReference>
<reference evidence="3 4" key="1">
    <citation type="submission" date="2017-09" db="EMBL/GenBank/DDBJ databases">
        <authorList>
            <person name="Ehlers B."/>
            <person name="Leendertz F.H."/>
        </authorList>
    </citation>
    <scope>NUCLEOTIDE SEQUENCE [LARGE SCALE GENOMIC DNA]</scope>
    <source>
        <strain evidence="3 4">CGMCC 1.12662</strain>
    </source>
</reference>
<reference evidence="2 5" key="2">
    <citation type="journal article" date="2018" name="Int. J. Syst. Evol. Microbiol.">
        <title>Pseudooceanicola lipolyticus sp. nov., a marine alphaproteobacterium, reclassification of Oceanicola flagellatus as Pseudooceanicola flagellatus comb. nov. and emended description of the genus Pseudooceanicola.</title>
        <authorList>
            <person name="Huang M.-M."/>
            <person name="Guo L.-L."/>
            <person name="Wu Y.-H."/>
            <person name="Lai Q.-L."/>
            <person name="Shao Z.-Z."/>
            <person name="Wang C.-S."/>
            <person name="Wu M."/>
            <person name="Xu X.-W."/>
        </authorList>
    </citation>
    <scope>NUCLEOTIDE SEQUENCE [LARGE SCALE GENOMIC DNA]</scope>
    <source>
        <strain evidence="2 5">Ar-45</strain>
    </source>
</reference>
<keyword evidence="5" id="KW-1185">Reference proteome</keyword>
<evidence type="ECO:0000313" key="4">
    <source>
        <dbReference type="Proteomes" id="UP000231655"/>
    </source>
</evidence>
<dbReference type="OrthoDB" id="8451710at2"/>